<evidence type="ECO:0000256" key="1">
    <source>
        <dbReference type="ARBA" id="ARBA00023125"/>
    </source>
</evidence>
<proteinExistence type="predicted"/>
<keyword evidence="1" id="KW-0238">DNA-binding</keyword>
<name>A0A8S3YAU0_PARAO</name>
<dbReference type="OrthoDB" id="71166at2759"/>
<dbReference type="AlphaFoldDB" id="A0A8S3YAU0"/>
<accession>A0A8S3YAU0</accession>
<comment type="caution">
    <text evidence="3">The sequence shown here is derived from an EMBL/GenBank/DDBJ whole genome shotgun (WGS) entry which is preliminary data.</text>
</comment>
<sequence>MAPKRKYTPEQMRRAIEAVKRGEAVSAEASKYGVPRIMLRNKVTGISPAVCSMGPATILTVQEEQILVQWLFALADRYFPISREQLLDSVQQIIIKDNRKTPFTNNHPGKTWCQAFLKRHPEISERTAQNLITSHDNVTEQQIKSWFTE</sequence>
<protein>
    <submittedName>
        <fullName evidence="3">(apollo) hypothetical protein</fullName>
    </submittedName>
</protein>
<evidence type="ECO:0000259" key="2">
    <source>
        <dbReference type="PROSITE" id="PS51253"/>
    </source>
</evidence>
<dbReference type="Pfam" id="PF03221">
    <property type="entry name" value="HTH_Tnp_Tc5"/>
    <property type="match status" value="1"/>
</dbReference>
<dbReference type="InterPro" id="IPR006600">
    <property type="entry name" value="HTH_CenpB_DNA-bd_dom"/>
</dbReference>
<dbReference type="GO" id="GO:0003677">
    <property type="term" value="F:DNA binding"/>
    <property type="evidence" value="ECO:0007669"/>
    <property type="project" value="UniProtKB-KW"/>
</dbReference>
<reference evidence="3" key="1">
    <citation type="submission" date="2021-04" db="EMBL/GenBank/DDBJ databases">
        <authorList>
            <person name="Tunstrom K."/>
        </authorList>
    </citation>
    <scope>NUCLEOTIDE SEQUENCE</scope>
</reference>
<organism evidence="3 4">
    <name type="scientific">Parnassius apollo</name>
    <name type="common">Apollo butterfly</name>
    <name type="synonym">Papilio apollo</name>
    <dbReference type="NCBI Taxonomy" id="110799"/>
    <lineage>
        <taxon>Eukaryota</taxon>
        <taxon>Metazoa</taxon>
        <taxon>Ecdysozoa</taxon>
        <taxon>Arthropoda</taxon>
        <taxon>Hexapoda</taxon>
        <taxon>Insecta</taxon>
        <taxon>Pterygota</taxon>
        <taxon>Neoptera</taxon>
        <taxon>Endopterygota</taxon>
        <taxon>Lepidoptera</taxon>
        <taxon>Glossata</taxon>
        <taxon>Ditrysia</taxon>
        <taxon>Papilionoidea</taxon>
        <taxon>Papilionidae</taxon>
        <taxon>Parnassiinae</taxon>
        <taxon>Parnassini</taxon>
        <taxon>Parnassius</taxon>
        <taxon>Parnassius</taxon>
    </lineage>
</organism>
<feature type="domain" description="HTH CENPB-type" evidence="2">
    <location>
        <begin position="51"/>
        <end position="126"/>
    </location>
</feature>
<gene>
    <name evidence="3" type="ORF">PAPOLLO_LOCUS26480</name>
</gene>
<keyword evidence="4" id="KW-1185">Reference proteome</keyword>
<dbReference type="EMBL" id="CAJQZP010001584">
    <property type="protein sequence ID" value="CAG5055772.1"/>
    <property type="molecule type" value="Genomic_DNA"/>
</dbReference>
<evidence type="ECO:0000313" key="3">
    <source>
        <dbReference type="EMBL" id="CAG5055772.1"/>
    </source>
</evidence>
<dbReference type="Proteomes" id="UP000691718">
    <property type="component" value="Unassembled WGS sequence"/>
</dbReference>
<evidence type="ECO:0000313" key="4">
    <source>
        <dbReference type="Proteomes" id="UP000691718"/>
    </source>
</evidence>
<dbReference type="PROSITE" id="PS51253">
    <property type="entry name" value="HTH_CENPB"/>
    <property type="match status" value="1"/>
</dbReference>